<dbReference type="Proteomes" id="UP001249851">
    <property type="component" value="Unassembled WGS sequence"/>
</dbReference>
<keyword evidence="3" id="KW-1185">Reference proteome</keyword>
<comment type="caution">
    <text evidence="2">The sequence shown here is derived from an EMBL/GenBank/DDBJ whole genome shotgun (WGS) entry which is preliminary data.</text>
</comment>
<accession>A0AAD9QNK1</accession>
<gene>
    <name evidence="2" type="ORF">P5673_011985</name>
</gene>
<dbReference type="AlphaFoldDB" id="A0AAD9QNK1"/>
<organism evidence="2 3">
    <name type="scientific">Acropora cervicornis</name>
    <name type="common">Staghorn coral</name>
    <dbReference type="NCBI Taxonomy" id="6130"/>
    <lineage>
        <taxon>Eukaryota</taxon>
        <taxon>Metazoa</taxon>
        <taxon>Cnidaria</taxon>
        <taxon>Anthozoa</taxon>
        <taxon>Hexacorallia</taxon>
        <taxon>Scleractinia</taxon>
        <taxon>Astrocoeniina</taxon>
        <taxon>Acroporidae</taxon>
        <taxon>Acropora</taxon>
    </lineage>
</organism>
<evidence type="ECO:0000313" key="3">
    <source>
        <dbReference type="Proteomes" id="UP001249851"/>
    </source>
</evidence>
<reference evidence="2" key="2">
    <citation type="journal article" date="2023" name="Science">
        <title>Genomic signatures of disease resistance in endangered staghorn corals.</title>
        <authorList>
            <person name="Vollmer S.V."/>
            <person name="Selwyn J.D."/>
            <person name="Despard B.A."/>
            <person name="Roesel C.L."/>
        </authorList>
    </citation>
    <scope>NUCLEOTIDE SEQUENCE</scope>
    <source>
        <strain evidence="2">K2</strain>
    </source>
</reference>
<evidence type="ECO:0000256" key="1">
    <source>
        <dbReference type="SAM" id="MobiDB-lite"/>
    </source>
</evidence>
<feature type="region of interest" description="Disordered" evidence="1">
    <location>
        <begin position="210"/>
        <end position="241"/>
    </location>
</feature>
<proteinExistence type="predicted"/>
<dbReference type="PANTHER" id="PTHR33198">
    <property type="entry name" value="ANK_REP_REGION DOMAIN-CONTAINING PROTEIN-RELATED"/>
    <property type="match status" value="1"/>
</dbReference>
<sequence>MLIQIDRLHGLPIPPMDWTAGNLPETFRKFKRHCETVFTGPDQDEEVKGNHLKLFLGDEGQDIIDGFNLSAEETKKLDIYWTKLQQNVRPKSNFRVARAHFMTRARVLAEDCEYKDKEEQLIHTFIFGVLSIDVRRKLLTKDSALTLNDAMKIARAEEATQKHVSALQETKTISAVKSTPQQPKLSANQAAIYAPNSSKDVSTVDSITIGSPHAQRTKPPATSAVKRATEKKSTSLNSTARKQPYRRGVICTCQNLRREIGPYSLRCKVDAGAPTSVISRRIYRELHPNDFDKSGKLKSEAQIFPDQLKVKTYGGSELRHIEHFTTAICHSPESAQDQFLVNETDETP</sequence>
<protein>
    <submittedName>
        <fullName evidence="2">Uncharacterized protein</fullName>
    </submittedName>
</protein>
<dbReference type="EMBL" id="JARQWQ010000022">
    <property type="protein sequence ID" value="KAK2564537.1"/>
    <property type="molecule type" value="Genomic_DNA"/>
</dbReference>
<dbReference type="PANTHER" id="PTHR33198:SF20">
    <property type="entry name" value="RETROTRANSPOSON GAG DOMAIN-CONTAINING PROTEIN"/>
    <property type="match status" value="1"/>
</dbReference>
<reference evidence="2" key="1">
    <citation type="journal article" date="2023" name="G3 (Bethesda)">
        <title>Whole genome assembly and annotation of the endangered Caribbean coral Acropora cervicornis.</title>
        <authorList>
            <person name="Selwyn J.D."/>
            <person name="Vollmer S.V."/>
        </authorList>
    </citation>
    <scope>NUCLEOTIDE SEQUENCE</scope>
    <source>
        <strain evidence="2">K2</strain>
    </source>
</reference>
<evidence type="ECO:0000313" key="2">
    <source>
        <dbReference type="EMBL" id="KAK2564537.1"/>
    </source>
</evidence>
<name>A0AAD9QNK1_ACRCE</name>